<evidence type="ECO:0000313" key="4">
    <source>
        <dbReference type="EMBL" id="KAF2138557.1"/>
    </source>
</evidence>
<organism evidence="4 5">
    <name type="scientific">Aplosporella prunicola CBS 121167</name>
    <dbReference type="NCBI Taxonomy" id="1176127"/>
    <lineage>
        <taxon>Eukaryota</taxon>
        <taxon>Fungi</taxon>
        <taxon>Dikarya</taxon>
        <taxon>Ascomycota</taxon>
        <taxon>Pezizomycotina</taxon>
        <taxon>Dothideomycetes</taxon>
        <taxon>Dothideomycetes incertae sedis</taxon>
        <taxon>Botryosphaeriales</taxon>
        <taxon>Aplosporellaceae</taxon>
        <taxon>Aplosporella</taxon>
    </lineage>
</organism>
<evidence type="ECO:0000256" key="1">
    <source>
        <dbReference type="ARBA" id="ARBA00023242"/>
    </source>
</evidence>
<dbReference type="GO" id="GO:0001080">
    <property type="term" value="P:nitrogen catabolite activation of transcription from RNA polymerase II promoter"/>
    <property type="evidence" value="ECO:0007669"/>
    <property type="project" value="TreeGrafter"/>
</dbReference>
<evidence type="ECO:0000313" key="5">
    <source>
        <dbReference type="Proteomes" id="UP000799438"/>
    </source>
</evidence>
<sequence>MSSKTSPPYMSTNSPRDEKRRPSSSSAGEPRRRMACDRCHAQKLRCLRTVNSRAGTDCDRCLRLSARCTYSPPNRMGRPTTAEAAANNRGKSGSANNFNHPSPLSSAAAQGPFEFPSESAMAMNPGMISTSDMSFMSFPSVPTTGIDMDYSFGAPEFPLEGLFFDGTTSSAGPSVTYTAASGTREESVFGDATDGCVRELTNLGLLLYQLLRQVERTREQTSQDQQGVYTRLHNYPIGQILENAQKLTRIVETFSSAQWPGESNTGVPWSGHMVPPEFGGGQFLDAATGSAYPSPESPASAYYPCPLSPPNIPFTGSTPSVSSGSSRQSFPALDGAQMDTSTTFLMLSCYLRLARLYLLFFDDLRAFLLSRQFPNLVTSGDGRLFPGLRLGSLQPYAGIALEISIVVQVSEHMLERLHKAMGWGTNAGMPGNNGQAAAVPATWDAPQRFPWGLVRAVQVQEGMDARNDTCMQLFSAINELKFMLRASPTF</sequence>
<keyword evidence="5" id="KW-1185">Reference proteome</keyword>
<protein>
    <recommendedName>
        <fullName evidence="3">Zn(2)-C6 fungal-type domain-containing protein</fullName>
    </recommendedName>
</protein>
<dbReference type="AlphaFoldDB" id="A0A6A6B6F7"/>
<feature type="compositionally biased region" description="Polar residues" evidence="2">
    <location>
        <begin position="1"/>
        <end position="14"/>
    </location>
</feature>
<keyword evidence="1" id="KW-0539">Nucleus</keyword>
<feature type="domain" description="Zn(2)-C6 fungal-type" evidence="3">
    <location>
        <begin position="35"/>
        <end position="70"/>
    </location>
</feature>
<gene>
    <name evidence="4" type="ORF">K452DRAFT_290699</name>
</gene>
<proteinExistence type="predicted"/>
<feature type="compositionally biased region" description="Polar residues" evidence="2">
    <location>
        <begin position="89"/>
        <end position="108"/>
    </location>
</feature>
<dbReference type="PROSITE" id="PS50048">
    <property type="entry name" value="ZN2_CY6_FUNGAL_2"/>
    <property type="match status" value="1"/>
</dbReference>
<dbReference type="PANTHER" id="PTHR31668:SF4">
    <property type="entry name" value="TRANSCRIPTIONAL ACTIVATOR PROTEIN DAL81"/>
    <property type="match status" value="1"/>
</dbReference>
<dbReference type="Gene3D" id="4.10.240.10">
    <property type="entry name" value="Zn(2)-C6 fungal-type DNA-binding domain"/>
    <property type="match status" value="1"/>
</dbReference>
<dbReference type="PANTHER" id="PTHR31668">
    <property type="entry name" value="GLUCOSE TRANSPORT TRANSCRIPTION REGULATOR RGT1-RELATED-RELATED"/>
    <property type="match status" value="1"/>
</dbReference>
<dbReference type="SMART" id="SM00066">
    <property type="entry name" value="GAL4"/>
    <property type="match status" value="1"/>
</dbReference>
<evidence type="ECO:0000256" key="2">
    <source>
        <dbReference type="SAM" id="MobiDB-lite"/>
    </source>
</evidence>
<dbReference type="EMBL" id="ML995496">
    <property type="protein sequence ID" value="KAF2138557.1"/>
    <property type="molecule type" value="Genomic_DNA"/>
</dbReference>
<feature type="region of interest" description="Disordered" evidence="2">
    <location>
        <begin position="70"/>
        <end position="111"/>
    </location>
</feature>
<dbReference type="Pfam" id="PF00172">
    <property type="entry name" value="Zn_clus"/>
    <property type="match status" value="1"/>
</dbReference>
<reference evidence="4" key="1">
    <citation type="journal article" date="2020" name="Stud. Mycol.">
        <title>101 Dothideomycetes genomes: a test case for predicting lifestyles and emergence of pathogens.</title>
        <authorList>
            <person name="Haridas S."/>
            <person name="Albert R."/>
            <person name="Binder M."/>
            <person name="Bloem J."/>
            <person name="Labutti K."/>
            <person name="Salamov A."/>
            <person name="Andreopoulos B."/>
            <person name="Baker S."/>
            <person name="Barry K."/>
            <person name="Bills G."/>
            <person name="Bluhm B."/>
            <person name="Cannon C."/>
            <person name="Castanera R."/>
            <person name="Culley D."/>
            <person name="Daum C."/>
            <person name="Ezra D."/>
            <person name="Gonzalez J."/>
            <person name="Henrissat B."/>
            <person name="Kuo A."/>
            <person name="Liang C."/>
            <person name="Lipzen A."/>
            <person name="Lutzoni F."/>
            <person name="Magnuson J."/>
            <person name="Mondo S."/>
            <person name="Nolan M."/>
            <person name="Ohm R."/>
            <person name="Pangilinan J."/>
            <person name="Park H.-J."/>
            <person name="Ramirez L."/>
            <person name="Alfaro M."/>
            <person name="Sun H."/>
            <person name="Tritt A."/>
            <person name="Yoshinaga Y."/>
            <person name="Zwiers L.-H."/>
            <person name="Turgeon B."/>
            <person name="Goodwin S."/>
            <person name="Spatafora J."/>
            <person name="Crous P."/>
            <person name="Grigoriev I."/>
        </authorList>
    </citation>
    <scope>NUCLEOTIDE SEQUENCE</scope>
    <source>
        <strain evidence="4">CBS 121167</strain>
    </source>
</reference>
<dbReference type="Proteomes" id="UP000799438">
    <property type="component" value="Unassembled WGS sequence"/>
</dbReference>
<dbReference type="GeneID" id="54298537"/>
<dbReference type="CDD" id="cd00067">
    <property type="entry name" value="GAL4"/>
    <property type="match status" value="1"/>
</dbReference>
<dbReference type="SUPFAM" id="SSF57701">
    <property type="entry name" value="Zn2/Cys6 DNA-binding domain"/>
    <property type="match status" value="1"/>
</dbReference>
<name>A0A6A6B6F7_9PEZI</name>
<feature type="region of interest" description="Disordered" evidence="2">
    <location>
        <begin position="1"/>
        <end position="34"/>
    </location>
</feature>
<dbReference type="OrthoDB" id="3915506at2759"/>
<dbReference type="PROSITE" id="PS00463">
    <property type="entry name" value="ZN2_CY6_FUNGAL_1"/>
    <property type="match status" value="1"/>
</dbReference>
<dbReference type="GO" id="GO:0008270">
    <property type="term" value="F:zinc ion binding"/>
    <property type="evidence" value="ECO:0007669"/>
    <property type="project" value="InterPro"/>
</dbReference>
<evidence type="ECO:0000259" key="3">
    <source>
        <dbReference type="PROSITE" id="PS50048"/>
    </source>
</evidence>
<dbReference type="InterPro" id="IPR050797">
    <property type="entry name" value="Carb_Metab_Trans_Reg"/>
</dbReference>
<accession>A0A6A6B6F7</accession>
<dbReference type="RefSeq" id="XP_033394270.1">
    <property type="nucleotide sequence ID" value="XM_033541041.1"/>
</dbReference>
<dbReference type="InterPro" id="IPR001138">
    <property type="entry name" value="Zn2Cys6_DnaBD"/>
</dbReference>
<dbReference type="GO" id="GO:0005634">
    <property type="term" value="C:nucleus"/>
    <property type="evidence" value="ECO:0007669"/>
    <property type="project" value="TreeGrafter"/>
</dbReference>
<dbReference type="InterPro" id="IPR036864">
    <property type="entry name" value="Zn2-C6_fun-type_DNA-bd_sf"/>
</dbReference>
<dbReference type="GO" id="GO:0000981">
    <property type="term" value="F:DNA-binding transcription factor activity, RNA polymerase II-specific"/>
    <property type="evidence" value="ECO:0007669"/>
    <property type="project" value="InterPro"/>
</dbReference>